<reference evidence="4 5" key="1">
    <citation type="journal article" date="2015" name="Genome Announc.">
        <title>Expanding the biotechnology potential of lactobacilli through comparative genomics of 213 strains and associated genera.</title>
        <authorList>
            <person name="Sun Z."/>
            <person name="Harris H.M."/>
            <person name="McCann A."/>
            <person name="Guo C."/>
            <person name="Argimon S."/>
            <person name="Zhang W."/>
            <person name="Yang X."/>
            <person name="Jeffery I.B."/>
            <person name="Cooney J.C."/>
            <person name="Kagawa T.F."/>
            <person name="Liu W."/>
            <person name="Song Y."/>
            <person name="Salvetti E."/>
            <person name="Wrobel A."/>
            <person name="Rasinkangas P."/>
            <person name="Parkhill J."/>
            <person name="Rea M.C."/>
            <person name="O'Sullivan O."/>
            <person name="Ritari J."/>
            <person name="Douillard F.P."/>
            <person name="Paul Ross R."/>
            <person name="Yang R."/>
            <person name="Briner A.E."/>
            <person name="Felis G.E."/>
            <person name="de Vos W.M."/>
            <person name="Barrangou R."/>
            <person name="Klaenhammer T.R."/>
            <person name="Caufield P.W."/>
            <person name="Cui Y."/>
            <person name="Zhang H."/>
            <person name="O'Toole P.W."/>
        </authorList>
    </citation>
    <scope>NUCLEOTIDE SEQUENCE [LARGE SCALE GENOMIC DNA]</scope>
    <source>
        <strain evidence="4 5">JCM 17158</strain>
    </source>
</reference>
<keyword evidence="5" id="KW-1185">Reference proteome</keyword>
<dbReference type="RefSeq" id="WP_056949916.1">
    <property type="nucleotide sequence ID" value="NZ_AZDJ01000001.1"/>
</dbReference>
<dbReference type="STRING" id="1291734.FD02_GL000959"/>
<dbReference type="InterPro" id="IPR026870">
    <property type="entry name" value="Zinc_ribbon_dom"/>
</dbReference>
<evidence type="ECO:0000256" key="2">
    <source>
        <dbReference type="SAM" id="Phobius"/>
    </source>
</evidence>
<dbReference type="AlphaFoldDB" id="A0A0R1K2I4"/>
<keyword evidence="2" id="KW-1133">Transmembrane helix</keyword>
<gene>
    <name evidence="4" type="ORF">FD02_GL000959</name>
</gene>
<organism evidence="4 5">
    <name type="scientific">Lacticaseibacillus nasuensis JCM 17158</name>
    <dbReference type="NCBI Taxonomy" id="1291734"/>
    <lineage>
        <taxon>Bacteria</taxon>
        <taxon>Bacillati</taxon>
        <taxon>Bacillota</taxon>
        <taxon>Bacilli</taxon>
        <taxon>Lactobacillales</taxon>
        <taxon>Lactobacillaceae</taxon>
        <taxon>Lacticaseibacillus</taxon>
    </lineage>
</organism>
<feature type="transmembrane region" description="Helical" evidence="2">
    <location>
        <begin position="83"/>
        <end position="102"/>
    </location>
</feature>
<evidence type="ECO:0000256" key="1">
    <source>
        <dbReference type="SAM" id="MobiDB-lite"/>
    </source>
</evidence>
<keyword evidence="2" id="KW-0812">Transmembrane</keyword>
<feature type="compositionally biased region" description="Pro residues" evidence="1">
    <location>
        <begin position="52"/>
        <end position="68"/>
    </location>
</feature>
<comment type="caution">
    <text evidence="4">The sequence shown here is derived from an EMBL/GenBank/DDBJ whole genome shotgun (WGS) entry which is preliminary data.</text>
</comment>
<keyword evidence="2" id="KW-0472">Membrane</keyword>
<dbReference type="EMBL" id="AZDJ01000001">
    <property type="protein sequence ID" value="KRK74354.1"/>
    <property type="molecule type" value="Genomic_DNA"/>
</dbReference>
<protein>
    <recommendedName>
        <fullName evidence="3">Zinc-ribbon domain-containing protein</fullName>
    </recommendedName>
</protein>
<dbReference type="Proteomes" id="UP000051804">
    <property type="component" value="Unassembled WGS sequence"/>
</dbReference>
<feature type="domain" description="Zinc-ribbon" evidence="3">
    <location>
        <begin position="3"/>
        <end position="24"/>
    </location>
</feature>
<dbReference type="Pfam" id="PF13240">
    <property type="entry name" value="Zn_Ribbon_1"/>
    <property type="match status" value="1"/>
</dbReference>
<evidence type="ECO:0000313" key="5">
    <source>
        <dbReference type="Proteomes" id="UP000051804"/>
    </source>
</evidence>
<sequence>MKYCPNCGAELVPGAKFCANCGAVVGAVTAPAQPAPTTQPSQPQPAATPTQPQAPQPPTAVPPTPPTGVAPVPAAPRRRGKKLWWLLAAAVVVIAAGAGWWYTHQLYNLGHTRFRQSTVYAFTNNKEDSAVGVSARTAKDSRAYFQFNPNGSVNVSVLYREDSTHVVAWVTAGTYRLQNGRVLATMRDTGYGAQGKTYSKLFTEQLKKSNTGKQGGEKGVYNLTLSGNYATTLSFTLPHAAKAQRIKVKAPSPAVPGKQAAFDAAALMVRIQAARK</sequence>
<name>A0A0R1K2I4_9LACO</name>
<evidence type="ECO:0000259" key="3">
    <source>
        <dbReference type="Pfam" id="PF13240"/>
    </source>
</evidence>
<dbReference type="OrthoDB" id="3194878at2"/>
<proteinExistence type="predicted"/>
<accession>A0A0R1K2I4</accession>
<feature type="compositionally biased region" description="Low complexity" evidence="1">
    <location>
        <begin position="32"/>
        <end position="51"/>
    </location>
</feature>
<evidence type="ECO:0000313" key="4">
    <source>
        <dbReference type="EMBL" id="KRK74354.1"/>
    </source>
</evidence>
<feature type="region of interest" description="Disordered" evidence="1">
    <location>
        <begin position="32"/>
        <end position="74"/>
    </location>
</feature>
<dbReference type="PATRIC" id="fig|1291734.4.peg.985"/>